<dbReference type="PANTHER" id="PTHR48111">
    <property type="entry name" value="REGULATOR OF RPOS"/>
    <property type="match status" value="1"/>
</dbReference>
<dbReference type="InterPro" id="IPR039420">
    <property type="entry name" value="WalR-like"/>
</dbReference>
<sequence>MNIMLIDDDDAVRMMLQDIIEDYNLGDVTASLPTALELSTEMLLSQHIDILIIDMLMPGLDGIQAVSRIKETFPGKIIMLSQVESKDLVGKAYEKGIDYYIMKPLNRNEIVSVLKNVSEHLRLESFAQNLQNSLLSLNPQNPSAPAQPKENTRTRAENQLKELGIRSAPGAHDLLNIITYIEKNGGELTALKGLFTAVAENHGAEDPAKEAKAMEQRLRRTIFQAHINVASMGVLDYTNPKFEDYAPLYFDYNDIRSTMRLLENDEKPGPSQVHINMKKFIHALYDTAQKAK</sequence>
<name>A0A1H0PLK7_SELRU</name>
<dbReference type="SMART" id="SM00448">
    <property type="entry name" value="REC"/>
    <property type="match status" value="1"/>
</dbReference>
<dbReference type="OrthoDB" id="1684633at2"/>
<dbReference type="AlphaFoldDB" id="A0A1H0PLK7"/>
<feature type="domain" description="Response regulatory" evidence="7">
    <location>
        <begin position="2"/>
        <end position="118"/>
    </location>
</feature>
<dbReference type="GO" id="GO:0005829">
    <property type="term" value="C:cytosol"/>
    <property type="evidence" value="ECO:0007669"/>
    <property type="project" value="TreeGrafter"/>
</dbReference>
<dbReference type="Pfam" id="PF00072">
    <property type="entry name" value="Response_reg"/>
    <property type="match status" value="1"/>
</dbReference>
<dbReference type="RefSeq" id="WP_074571596.1">
    <property type="nucleotide sequence ID" value="NZ_FNJQ01000005.1"/>
</dbReference>
<dbReference type="Gene3D" id="3.40.50.2300">
    <property type="match status" value="1"/>
</dbReference>
<keyword evidence="5" id="KW-0804">Transcription</keyword>
<evidence type="ECO:0000256" key="1">
    <source>
        <dbReference type="ARBA" id="ARBA00022553"/>
    </source>
</evidence>
<dbReference type="Proteomes" id="UP000182412">
    <property type="component" value="Unassembled WGS sequence"/>
</dbReference>
<evidence type="ECO:0000256" key="5">
    <source>
        <dbReference type="ARBA" id="ARBA00023163"/>
    </source>
</evidence>
<dbReference type="GO" id="GO:0000156">
    <property type="term" value="F:phosphorelay response regulator activity"/>
    <property type="evidence" value="ECO:0007669"/>
    <property type="project" value="TreeGrafter"/>
</dbReference>
<dbReference type="GO" id="GO:0006355">
    <property type="term" value="P:regulation of DNA-templated transcription"/>
    <property type="evidence" value="ECO:0007669"/>
    <property type="project" value="TreeGrafter"/>
</dbReference>
<dbReference type="PROSITE" id="PS50110">
    <property type="entry name" value="RESPONSE_REGULATORY"/>
    <property type="match status" value="1"/>
</dbReference>
<dbReference type="GO" id="GO:0000976">
    <property type="term" value="F:transcription cis-regulatory region binding"/>
    <property type="evidence" value="ECO:0007669"/>
    <property type="project" value="TreeGrafter"/>
</dbReference>
<proteinExistence type="predicted"/>
<evidence type="ECO:0000256" key="4">
    <source>
        <dbReference type="ARBA" id="ARBA00023125"/>
    </source>
</evidence>
<dbReference type="InterPro" id="IPR011006">
    <property type="entry name" value="CheY-like_superfamily"/>
</dbReference>
<gene>
    <name evidence="8" type="ORF">SAMN05216366_10592</name>
</gene>
<dbReference type="EMBL" id="FNJQ01000005">
    <property type="protein sequence ID" value="SDP05874.1"/>
    <property type="molecule type" value="Genomic_DNA"/>
</dbReference>
<reference evidence="8 9" key="1">
    <citation type="submission" date="2016-10" db="EMBL/GenBank/DDBJ databases">
        <authorList>
            <person name="de Groot N.N."/>
        </authorList>
    </citation>
    <scope>NUCLEOTIDE SEQUENCE [LARGE SCALE GENOMIC DNA]</scope>
    <source>
        <strain evidence="8 9">S137</strain>
    </source>
</reference>
<dbReference type="Pfam" id="PF08664">
    <property type="entry name" value="YcbB"/>
    <property type="match status" value="1"/>
</dbReference>
<evidence type="ECO:0000256" key="3">
    <source>
        <dbReference type="ARBA" id="ARBA00023015"/>
    </source>
</evidence>
<dbReference type="PANTHER" id="PTHR48111:SF1">
    <property type="entry name" value="TWO-COMPONENT RESPONSE REGULATOR ORR33"/>
    <property type="match status" value="1"/>
</dbReference>
<evidence type="ECO:0000313" key="9">
    <source>
        <dbReference type="Proteomes" id="UP000182412"/>
    </source>
</evidence>
<evidence type="ECO:0000256" key="2">
    <source>
        <dbReference type="ARBA" id="ARBA00023012"/>
    </source>
</evidence>
<dbReference type="GO" id="GO:0032993">
    <property type="term" value="C:protein-DNA complex"/>
    <property type="evidence" value="ECO:0007669"/>
    <property type="project" value="TreeGrafter"/>
</dbReference>
<evidence type="ECO:0000313" key="8">
    <source>
        <dbReference type="EMBL" id="SDP05874.1"/>
    </source>
</evidence>
<keyword evidence="2" id="KW-0902">Two-component regulatory system</keyword>
<organism evidence="8 9">
    <name type="scientific">Selenomonas ruminantium</name>
    <dbReference type="NCBI Taxonomy" id="971"/>
    <lineage>
        <taxon>Bacteria</taxon>
        <taxon>Bacillati</taxon>
        <taxon>Bacillota</taxon>
        <taxon>Negativicutes</taxon>
        <taxon>Selenomonadales</taxon>
        <taxon>Selenomonadaceae</taxon>
        <taxon>Selenomonas</taxon>
    </lineage>
</organism>
<keyword evidence="4" id="KW-0238">DNA-binding</keyword>
<dbReference type="SUPFAM" id="SSF52172">
    <property type="entry name" value="CheY-like"/>
    <property type="match status" value="1"/>
</dbReference>
<keyword evidence="3" id="KW-0805">Transcription regulation</keyword>
<accession>A0A1H0PLK7</accession>
<keyword evidence="1 6" id="KW-0597">Phosphoprotein</keyword>
<feature type="modified residue" description="4-aspartylphosphate" evidence="6">
    <location>
        <position position="54"/>
    </location>
</feature>
<protein>
    <submittedName>
        <fullName evidence="8">Two-component system, response regulator YcbB</fullName>
    </submittedName>
</protein>
<dbReference type="InterPro" id="IPR001789">
    <property type="entry name" value="Sig_transdc_resp-reg_receiver"/>
</dbReference>
<dbReference type="InterPro" id="IPR013972">
    <property type="entry name" value="YcbB"/>
</dbReference>
<evidence type="ECO:0000259" key="7">
    <source>
        <dbReference type="PROSITE" id="PS50110"/>
    </source>
</evidence>
<evidence type="ECO:0000256" key="6">
    <source>
        <dbReference type="PROSITE-ProRule" id="PRU00169"/>
    </source>
</evidence>